<reference evidence="3" key="3">
    <citation type="submission" date="2019-06" db="EMBL/GenBank/DDBJ databases">
        <authorList>
            <person name="Poynton C."/>
            <person name="Hasenbein S."/>
            <person name="Benoit J.B."/>
            <person name="Sepulveda M.S."/>
            <person name="Poelchau M.F."/>
            <person name="Murali S.C."/>
            <person name="Chen S."/>
            <person name="Glastad K.M."/>
            <person name="Werren J.H."/>
            <person name="Vineis J.H."/>
            <person name="Bowen J.L."/>
            <person name="Friedrich M."/>
            <person name="Jones J."/>
            <person name="Robertson H.M."/>
            <person name="Feyereisen R."/>
            <person name="Mechler-Hickson A."/>
            <person name="Mathers N."/>
            <person name="Lee C.E."/>
            <person name="Colbourne J.K."/>
            <person name="Biales A."/>
            <person name="Johnston J.S."/>
            <person name="Wellborn G.A."/>
            <person name="Rosendale A.J."/>
            <person name="Cridge A.G."/>
            <person name="Munoz-Torres M.C."/>
            <person name="Bain P.A."/>
            <person name="Manny A.R."/>
            <person name="Major K.M."/>
            <person name="Lambert F.N."/>
            <person name="Vulpe C.D."/>
            <person name="Tuck P."/>
            <person name="Blalock B.J."/>
            <person name="Lin Y.-Y."/>
            <person name="Smith M.E."/>
            <person name="Ochoa-Acuna H."/>
            <person name="Chen M.-J.M."/>
            <person name="Childers C.P."/>
            <person name="Qu J."/>
            <person name="Dugan S."/>
            <person name="Lee S.L."/>
            <person name="Chao H."/>
            <person name="Dinh H."/>
            <person name="Han Y."/>
            <person name="Doddapaneni H."/>
            <person name="Worley K.C."/>
            <person name="Muzny D.M."/>
            <person name="Gibbs R.A."/>
            <person name="Richards S."/>
        </authorList>
    </citation>
    <scope>NUCLEOTIDE SEQUENCE</scope>
    <source>
        <strain evidence="3">HAZT.00-mixed</strain>
        <tissue evidence="3">Whole organism</tissue>
    </source>
</reference>
<feature type="region of interest" description="Disordered" evidence="2">
    <location>
        <begin position="166"/>
        <end position="190"/>
    </location>
</feature>
<organism evidence="3">
    <name type="scientific">Hyalella azteca</name>
    <name type="common">Amphipod</name>
    <dbReference type="NCBI Taxonomy" id="294128"/>
    <lineage>
        <taxon>Eukaryota</taxon>
        <taxon>Metazoa</taxon>
        <taxon>Ecdysozoa</taxon>
        <taxon>Arthropoda</taxon>
        <taxon>Crustacea</taxon>
        <taxon>Multicrustacea</taxon>
        <taxon>Malacostraca</taxon>
        <taxon>Eumalacostraca</taxon>
        <taxon>Peracarida</taxon>
        <taxon>Amphipoda</taxon>
        <taxon>Senticaudata</taxon>
        <taxon>Talitrida</taxon>
        <taxon>Talitroidea</taxon>
        <taxon>Hyalellidae</taxon>
        <taxon>Hyalella</taxon>
    </lineage>
</organism>
<dbReference type="OrthoDB" id="10051571at2759"/>
<dbReference type="PANTHER" id="PTHR15286:SF6">
    <property type="entry name" value="GH01133P"/>
    <property type="match status" value="1"/>
</dbReference>
<reference evidence="3" key="1">
    <citation type="submission" date="2014-08" db="EMBL/GenBank/DDBJ databases">
        <authorList>
            <person name="Murali S."/>
            <person name="Richards S."/>
            <person name="Bandaranaike D."/>
            <person name="Bellair M."/>
            <person name="Blankenburg K."/>
            <person name="Chao H."/>
            <person name="Dinh H."/>
            <person name="Doddapaneni H."/>
            <person name="Dugan-Rocha S."/>
            <person name="Elkadiri S."/>
            <person name="Gnanaolivu R."/>
            <person name="Hughes D."/>
            <person name="Lee S."/>
            <person name="Li M."/>
            <person name="Ming W."/>
            <person name="Munidasa M."/>
            <person name="Muniz J."/>
            <person name="Nguyen L."/>
            <person name="Osuji N."/>
            <person name="Pu L.-L."/>
            <person name="Puazo M."/>
            <person name="Skinner E."/>
            <person name="Qu C."/>
            <person name="Quiroz J."/>
            <person name="Raj R."/>
            <person name="Weissenberger G."/>
            <person name="Xin Y."/>
            <person name="Zou X."/>
            <person name="Han Y."/>
            <person name="Worley K."/>
            <person name="Muzny D."/>
            <person name="Gibbs R."/>
        </authorList>
    </citation>
    <scope>NUCLEOTIDE SEQUENCE</scope>
    <source>
        <strain evidence="3">HAZT.00-mixed</strain>
        <tissue evidence="3">Whole organism</tissue>
    </source>
</reference>
<sequence>MSRPPFGSAGMMFVVRRRTLVDLGRLVDFEYLACLERLFEEVGQVSKVKEFRGVPEVLDVGMAVEGREVLFAPGFFDVIGELVDMSREGCYVVGSGVGNTEVLLKWGEHASDVQFILQRTSLNYKNGHNLSSRTPISPEADSPELQIDSESGQQRHLQAATRNRNHICNNNNTHGDGLSPSSNTPVGGARDIRKSLTFSGAMVSREARASGRGVPSYDSAKVEYSSAGLPDVSNVKFGAPSAVSQPSPSSPASFFHDRHSPLKTPPIIPPSGTRPPAPPPYEQNWMNERLEISSTNTSGKIDHNVAESKNESSKERGAEDANYLSKVSDSSVEAATHGDCSVEGRTKLIHDEELEEAEEEESGRSPSPQGHIFPPTEPAPSVMGRQVEHIVLDNVHQDLVALVNQQRDQLTGQQIQLTKFEAEITYLEGRWREDQAKLDFAHSEMERLSLLHQKLDEELRAEDPDAEEEKLKSVIDTKERLSQEMISVRQQIHQCDAQIAHLTSNITSLEEELLSLKLANDEKLLEIGEDEDGFDFYPRDAEYSQNSTEVPSPELAKVLEEVESALAGKREQVEELKRAMMSENLEALSLTPPDRLAASLHAPTGAAAAAVCGVSRRIIGSPRMLETAVPTSKNPHGVWV</sequence>
<feature type="compositionally biased region" description="Pro residues" evidence="2">
    <location>
        <begin position="263"/>
        <end position="281"/>
    </location>
</feature>
<feature type="coiled-coil region" evidence="1">
    <location>
        <begin position="559"/>
        <end position="586"/>
    </location>
</feature>
<accession>A0A6A0GS68</accession>
<proteinExistence type="predicted"/>
<feature type="compositionally biased region" description="Basic and acidic residues" evidence="2">
    <location>
        <begin position="340"/>
        <end position="351"/>
    </location>
</feature>
<dbReference type="InterPro" id="IPR033593">
    <property type="entry name" value="N-RASSF"/>
</dbReference>
<comment type="caution">
    <text evidence="3">The sequence shown here is derived from an EMBL/GenBank/DDBJ whole genome shotgun (WGS) entry which is preliminary data.</text>
</comment>
<dbReference type="AlphaFoldDB" id="A0A6A0GS68"/>
<evidence type="ECO:0000313" key="3">
    <source>
        <dbReference type="EMBL" id="KAA0184517.1"/>
    </source>
</evidence>
<name>A0A6A0GS68_HYAAZ</name>
<reference evidence="3" key="2">
    <citation type="journal article" date="2018" name="Environ. Sci. Technol.">
        <title>The Toxicogenome of Hyalella azteca: A Model for Sediment Ecotoxicology and Evolutionary Toxicology.</title>
        <authorList>
            <person name="Poynton H.C."/>
            <person name="Hasenbein S."/>
            <person name="Benoit J.B."/>
            <person name="Sepulveda M.S."/>
            <person name="Poelchau M.F."/>
            <person name="Hughes D.S.T."/>
            <person name="Murali S.C."/>
            <person name="Chen S."/>
            <person name="Glastad K.M."/>
            <person name="Goodisman M.A.D."/>
            <person name="Werren J.H."/>
            <person name="Vineis J.H."/>
            <person name="Bowen J.L."/>
            <person name="Friedrich M."/>
            <person name="Jones J."/>
            <person name="Robertson H.M."/>
            <person name="Feyereisen R."/>
            <person name="Mechler-Hickson A."/>
            <person name="Mathers N."/>
            <person name="Lee C.E."/>
            <person name="Colbourne J.K."/>
            <person name="Biales A."/>
            <person name="Johnston J.S."/>
            <person name="Wellborn G.A."/>
            <person name="Rosendale A.J."/>
            <person name="Cridge A.G."/>
            <person name="Munoz-Torres M.C."/>
            <person name="Bain P.A."/>
            <person name="Manny A.R."/>
            <person name="Major K.M."/>
            <person name="Lambert F.N."/>
            <person name="Vulpe C.D."/>
            <person name="Tuck P."/>
            <person name="Blalock B.J."/>
            <person name="Lin Y.Y."/>
            <person name="Smith M.E."/>
            <person name="Ochoa-Acuna H."/>
            <person name="Chen M.M."/>
            <person name="Childers C.P."/>
            <person name="Qu J."/>
            <person name="Dugan S."/>
            <person name="Lee S.L."/>
            <person name="Chao H."/>
            <person name="Dinh H."/>
            <person name="Han Y."/>
            <person name="Doddapaneni H."/>
            <person name="Worley K.C."/>
            <person name="Muzny D.M."/>
            <person name="Gibbs R.A."/>
            <person name="Richards S."/>
        </authorList>
    </citation>
    <scope>NUCLEOTIDE SEQUENCE</scope>
    <source>
        <strain evidence="3">HAZT.00-mixed</strain>
        <tissue evidence="3">Whole organism</tissue>
    </source>
</reference>
<feature type="region of interest" description="Disordered" evidence="2">
    <location>
        <begin position="295"/>
        <end position="381"/>
    </location>
</feature>
<dbReference type="PANTHER" id="PTHR15286">
    <property type="entry name" value="RAS-ASSOCIATING DOMAIN CONTAINING PROTEIN"/>
    <property type="match status" value="1"/>
</dbReference>
<feature type="compositionally biased region" description="Acidic residues" evidence="2">
    <location>
        <begin position="352"/>
        <end position="361"/>
    </location>
</feature>
<keyword evidence="1" id="KW-0175">Coiled coil</keyword>
<gene>
    <name evidence="3" type="ORF">HAZT_HAZT002163</name>
</gene>
<feature type="compositionally biased region" description="Low complexity" evidence="2">
    <location>
        <begin position="239"/>
        <end position="253"/>
    </location>
</feature>
<feature type="coiled-coil region" evidence="1">
    <location>
        <begin position="492"/>
        <end position="526"/>
    </location>
</feature>
<protein>
    <submittedName>
        <fullName evidence="3">Uncharacterized protein</fullName>
    </submittedName>
</protein>
<dbReference type="Proteomes" id="UP000711488">
    <property type="component" value="Unassembled WGS sequence"/>
</dbReference>
<dbReference type="EMBL" id="JQDR03016904">
    <property type="protein sequence ID" value="KAA0184517.1"/>
    <property type="molecule type" value="Genomic_DNA"/>
</dbReference>
<evidence type="ECO:0000256" key="1">
    <source>
        <dbReference type="SAM" id="Coils"/>
    </source>
</evidence>
<evidence type="ECO:0000256" key="2">
    <source>
        <dbReference type="SAM" id="MobiDB-lite"/>
    </source>
</evidence>
<feature type="compositionally biased region" description="Basic and acidic residues" evidence="2">
    <location>
        <begin position="300"/>
        <end position="319"/>
    </location>
</feature>
<feature type="region of interest" description="Disordered" evidence="2">
    <location>
        <begin position="239"/>
        <end position="283"/>
    </location>
</feature>